<organism evidence="1 2">
    <name type="scientific">Aminicella lysinilytica</name>
    <dbReference type="NCBI Taxonomy" id="433323"/>
    <lineage>
        <taxon>Bacteria</taxon>
        <taxon>Bacillati</taxon>
        <taxon>Bacillota</taxon>
        <taxon>Clostridia</taxon>
        <taxon>Peptostreptococcales</taxon>
        <taxon>Anaerovoracaceae</taxon>
        <taxon>Aminicella</taxon>
    </lineage>
</organism>
<reference evidence="1 2" key="1">
    <citation type="submission" date="2019-03" db="EMBL/GenBank/DDBJ databases">
        <title>Genomic Encyclopedia of Type Strains, Phase IV (KMG-IV): sequencing the most valuable type-strain genomes for metagenomic binning, comparative biology and taxonomic classification.</title>
        <authorList>
            <person name="Goeker M."/>
        </authorList>
    </citation>
    <scope>NUCLEOTIDE SEQUENCE [LARGE SCALE GENOMIC DNA]</scope>
    <source>
        <strain evidence="1 2">DSM 28287</strain>
    </source>
</reference>
<accession>A0A4R6QCH5</accession>
<dbReference type="EMBL" id="SNXO01000002">
    <property type="protein sequence ID" value="TDP59847.1"/>
    <property type="molecule type" value="Genomic_DNA"/>
</dbReference>
<gene>
    <name evidence="1" type="ORF">EV211_10289</name>
</gene>
<proteinExistence type="predicted"/>
<protein>
    <submittedName>
        <fullName evidence="1">Uncharacterized protein</fullName>
    </submittedName>
</protein>
<comment type="caution">
    <text evidence="1">The sequence shown here is derived from an EMBL/GenBank/DDBJ whole genome shotgun (WGS) entry which is preliminary data.</text>
</comment>
<dbReference type="AlphaFoldDB" id="A0A4R6QCH5"/>
<dbReference type="Proteomes" id="UP000295500">
    <property type="component" value="Unassembled WGS sequence"/>
</dbReference>
<dbReference type="OrthoDB" id="2087181at2"/>
<sequence length="81" mass="8850">MSNVKIELNHAGIKALLQSNEMQGILREHAEATKSGCGELSDEYSVNVSVGKNRAKAVVKPDTVHARRSNLKHDTLIKALK</sequence>
<evidence type="ECO:0000313" key="1">
    <source>
        <dbReference type="EMBL" id="TDP59847.1"/>
    </source>
</evidence>
<dbReference type="RefSeq" id="WP_133527545.1">
    <property type="nucleotide sequence ID" value="NZ_SNXO01000002.1"/>
</dbReference>
<name>A0A4R6QCH5_9FIRM</name>
<keyword evidence="2" id="KW-1185">Reference proteome</keyword>
<evidence type="ECO:0000313" key="2">
    <source>
        <dbReference type="Proteomes" id="UP000295500"/>
    </source>
</evidence>